<feature type="repeat" description="NHL" evidence="2">
    <location>
        <begin position="167"/>
        <end position="206"/>
    </location>
</feature>
<feature type="repeat" description="NHL" evidence="2">
    <location>
        <begin position="256"/>
        <end position="299"/>
    </location>
</feature>
<protein>
    <submittedName>
        <fullName evidence="4">6-bladed beta-propeller</fullName>
    </submittedName>
</protein>
<dbReference type="SUPFAM" id="SSF101898">
    <property type="entry name" value="NHL repeat"/>
    <property type="match status" value="1"/>
</dbReference>
<keyword evidence="5" id="KW-1185">Reference proteome</keyword>
<dbReference type="InterPro" id="IPR001258">
    <property type="entry name" value="NHL_repeat"/>
</dbReference>
<keyword evidence="1" id="KW-0677">Repeat</keyword>
<dbReference type="Proteomes" id="UP000596827">
    <property type="component" value="Unassembled WGS sequence"/>
</dbReference>
<dbReference type="Pfam" id="PF17170">
    <property type="entry name" value="DUF5128"/>
    <property type="match status" value="1"/>
</dbReference>
<comment type="caution">
    <text evidence="4">The sequence shown here is derived from an EMBL/GenBank/DDBJ whole genome shotgun (WGS) entry which is preliminary data.</text>
</comment>
<evidence type="ECO:0000256" key="1">
    <source>
        <dbReference type="ARBA" id="ARBA00022737"/>
    </source>
</evidence>
<feature type="chain" id="PRO_5037991783" evidence="3">
    <location>
        <begin position="17"/>
        <end position="349"/>
    </location>
</feature>
<sequence length="349" mass="37584">MRIAVLAIAMLLAGCAAGPQVMRMEANEADTARTFPPPQTQEVPRYRYLGQLTGEQNFGSPNGKTGARKFFEWVVGLVGQAESPTVLQRPQTGVVDAAGRVLVTDVSRNAVFVFDEPGGKLDVWEQATKMTRFASPIGIALGPAGSVLVADAELGRVFRLRADGTPLGEFGDGVLVRPTGLARDAQRKRIYVADTRAHDIKVFDDDGKLLATWGSRGDGPGELNYPTHLSLANGTLYVTDTLNARVQGFDADGKPVLRFGQRGLYIGNLVRPKGVAADDEGNVYVIESMHDTLLVFDPKGQLLMSLGGTGQDVGRFYLPAGVWVDARNRVFVADMFNGRVAVFQFLGGN</sequence>
<dbReference type="AlphaFoldDB" id="A0A923S1T4"/>
<feature type="signal peptide" evidence="3">
    <location>
        <begin position="1"/>
        <end position="16"/>
    </location>
</feature>
<evidence type="ECO:0000256" key="2">
    <source>
        <dbReference type="PROSITE-ProRule" id="PRU00504"/>
    </source>
</evidence>
<organism evidence="4 5">
    <name type="scientific">Ramlibacter albus</name>
    <dbReference type="NCBI Taxonomy" id="2079448"/>
    <lineage>
        <taxon>Bacteria</taxon>
        <taxon>Pseudomonadati</taxon>
        <taxon>Pseudomonadota</taxon>
        <taxon>Betaproteobacteria</taxon>
        <taxon>Burkholderiales</taxon>
        <taxon>Comamonadaceae</taxon>
        <taxon>Ramlibacter</taxon>
    </lineage>
</organism>
<dbReference type="InterPro" id="IPR011042">
    <property type="entry name" value="6-blade_b-propeller_TolB-like"/>
</dbReference>
<feature type="repeat" description="NHL" evidence="2">
    <location>
        <begin position="214"/>
        <end position="252"/>
    </location>
</feature>
<proteinExistence type="predicted"/>
<accession>A0A923S1T4</accession>
<evidence type="ECO:0000313" key="5">
    <source>
        <dbReference type="Proteomes" id="UP000596827"/>
    </source>
</evidence>
<dbReference type="Gene3D" id="2.120.10.30">
    <property type="entry name" value="TolB, C-terminal domain"/>
    <property type="match status" value="2"/>
</dbReference>
<reference evidence="4" key="1">
    <citation type="submission" date="2020-08" db="EMBL/GenBank/DDBJ databases">
        <title>Ramlibacter sp. GTP1 16S ribosomal RNA gene genome sequencing and assembly.</title>
        <authorList>
            <person name="Kang M."/>
        </authorList>
    </citation>
    <scope>NUCLEOTIDE SEQUENCE</scope>
    <source>
        <strain evidence="4">GTP1</strain>
    </source>
</reference>
<keyword evidence="3" id="KW-0732">Signal</keyword>
<evidence type="ECO:0000313" key="4">
    <source>
        <dbReference type="EMBL" id="MBC5764033.1"/>
    </source>
</evidence>
<dbReference type="PROSITE" id="PS51257">
    <property type="entry name" value="PROKAR_LIPOPROTEIN"/>
    <property type="match status" value="1"/>
</dbReference>
<name>A0A923S1T4_9BURK</name>
<dbReference type="CDD" id="cd14962">
    <property type="entry name" value="NHL_like_6"/>
    <property type="match status" value="1"/>
</dbReference>
<evidence type="ECO:0000256" key="3">
    <source>
        <dbReference type="SAM" id="SignalP"/>
    </source>
</evidence>
<dbReference type="EMBL" id="JACORU010000001">
    <property type="protein sequence ID" value="MBC5764033.1"/>
    <property type="molecule type" value="Genomic_DNA"/>
</dbReference>
<dbReference type="RefSeq" id="WP_187080438.1">
    <property type="nucleotide sequence ID" value="NZ_JACORU010000001.1"/>
</dbReference>
<dbReference type="PANTHER" id="PTHR24104:SF25">
    <property type="entry name" value="PROTEIN LIN-41"/>
    <property type="match status" value="1"/>
</dbReference>
<gene>
    <name evidence="4" type="ORF">H8R02_06195</name>
</gene>
<dbReference type="GO" id="GO:0008270">
    <property type="term" value="F:zinc ion binding"/>
    <property type="evidence" value="ECO:0007669"/>
    <property type="project" value="UniProtKB-KW"/>
</dbReference>
<dbReference type="PANTHER" id="PTHR24104">
    <property type="entry name" value="E3 UBIQUITIN-PROTEIN LIGASE NHLRC1-RELATED"/>
    <property type="match status" value="1"/>
</dbReference>
<dbReference type="PROSITE" id="PS51125">
    <property type="entry name" value="NHL"/>
    <property type="match status" value="3"/>
</dbReference>
<dbReference type="InterPro" id="IPR050952">
    <property type="entry name" value="TRIM-NHL_E3_ligases"/>
</dbReference>